<dbReference type="InterPro" id="IPR004358">
    <property type="entry name" value="Sig_transdc_His_kin-like_C"/>
</dbReference>
<dbReference type="SMART" id="SM00304">
    <property type="entry name" value="HAMP"/>
    <property type="match status" value="1"/>
</dbReference>
<dbReference type="Pfam" id="PF02518">
    <property type="entry name" value="HATPase_c"/>
    <property type="match status" value="1"/>
</dbReference>
<name>A0ABT4QH73_9BACL</name>
<dbReference type="Pfam" id="PF00672">
    <property type="entry name" value="HAMP"/>
    <property type="match status" value="1"/>
</dbReference>
<evidence type="ECO:0000313" key="18">
    <source>
        <dbReference type="Proteomes" id="UP001527882"/>
    </source>
</evidence>
<evidence type="ECO:0000256" key="9">
    <source>
        <dbReference type="ARBA" id="ARBA00022777"/>
    </source>
</evidence>
<evidence type="ECO:0000256" key="5">
    <source>
        <dbReference type="ARBA" id="ARBA00022553"/>
    </source>
</evidence>
<evidence type="ECO:0000256" key="10">
    <source>
        <dbReference type="ARBA" id="ARBA00022840"/>
    </source>
</evidence>
<dbReference type="Pfam" id="PF02743">
    <property type="entry name" value="dCache_1"/>
    <property type="match status" value="1"/>
</dbReference>
<feature type="transmembrane region" description="Helical" evidence="14">
    <location>
        <begin position="20"/>
        <end position="39"/>
    </location>
</feature>
<keyword evidence="5" id="KW-0597">Phosphoprotein</keyword>
<dbReference type="InterPro" id="IPR010559">
    <property type="entry name" value="Sig_transdc_His_kin_internal"/>
</dbReference>
<comment type="catalytic activity">
    <reaction evidence="1">
        <text>ATP + protein L-histidine = ADP + protein N-phospho-L-histidine.</text>
        <dbReference type="EC" id="2.7.13.3"/>
    </reaction>
</comment>
<feature type="transmembrane region" description="Helical" evidence="14">
    <location>
        <begin position="310"/>
        <end position="329"/>
    </location>
</feature>
<comment type="subcellular location">
    <subcellularLocation>
        <location evidence="2">Cell membrane</location>
        <topology evidence="2">Multi-pass membrane protein</topology>
    </subcellularLocation>
</comment>
<keyword evidence="10" id="KW-0067">ATP-binding</keyword>
<keyword evidence="4" id="KW-1003">Cell membrane</keyword>
<evidence type="ECO:0000256" key="1">
    <source>
        <dbReference type="ARBA" id="ARBA00000085"/>
    </source>
</evidence>
<accession>A0ABT4QH73</accession>
<evidence type="ECO:0000256" key="8">
    <source>
        <dbReference type="ARBA" id="ARBA00022741"/>
    </source>
</evidence>
<dbReference type="CDD" id="cd06225">
    <property type="entry name" value="HAMP"/>
    <property type="match status" value="1"/>
</dbReference>
<feature type="domain" description="Histidine kinase" evidence="15">
    <location>
        <begin position="495"/>
        <end position="605"/>
    </location>
</feature>
<keyword evidence="6" id="KW-0808">Transferase</keyword>
<evidence type="ECO:0000256" key="2">
    <source>
        <dbReference type="ARBA" id="ARBA00004651"/>
    </source>
</evidence>
<dbReference type="InterPro" id="IPR005467">
    <property type="entry name" value="His_kinase_dom"/>
</dbReference>
<evidence type="ECO:0000256" key="13">
    <source>
        <dbReference type="ARBA" id="ARBA00023136"/>
    </source>
</evidence>
<keyword evidence="8" id="KW-0547">Nucleotide-binding</keyword>
<evidence type="ECO:0000256" key="14">
    <source>
        <dbReference type="SAM" id="Phobius"/>
    </source>
</evidence>
<evidence type="ECO:0000256" key="6">
    <source>
        <dbReference type="ARBA" id="ARBA00022679"/>
    </source>
</evidence>
<keyword evidence="9 17" id="KW-0418">Kinase</keyword>
<comment type="caution">
    <text evidence="17">The sequence shown here is derived from an EMBL/GenBank/DDBJ whole genome shotgun (WGS) entry which is preliminary data.</text>
</comment>
<dbReference type="InterPro" id="IPR003594">
    <property type="entry name" value="HATPase_dom"/>
</dbReference>
<dbReference type="InterPro" id="IPR033479">
    <property type="entry name" value="dCache_1"/>
</dbReference>
<sequence>MTGRIRIKEWFGFRTVRSKLMAASVACILLPALLSLLIYNNLTQDAVRKQAVSNSQESLLLVNGYVTNLLKSMLNIANYVQTSPDMTTYFKQLVSGTVYTGEENTEYRRYTDTKRIIDQLDSFKTILDKSYITVLLTNGTVFTSYSTEEYNPLLFQEEPWFKQLSGLTGLQSYWTGATPTVFSTDKVTHKYQVSVVRTLRRDSTEIYGYVIVTVMEDEINKIFNRLTGSEDVMIVDGQGRIVSHRDTSRIGEVFPFVKSSALEASSDIVTIGGVSELVTQQTLPFTGWHLISLQSYKQAIANINTIFSKVFAFQLASFIVFLLLLLYLLKRVTNPLVRLGRTASSVQRGNLEVRSGVRGVDEIGRLGYSFDQMLDKVNEMIVEVSRTHSRKRRAELAMLQAQINPHFLFNVLNSIRMKVMHRGDPESAKMIAALSKLLRMTISQEKDEIALHEEFDLLSNYMELMNMRQKEPVELVFDVDVSSEAFLFKVPRFFLQPVVENALIHGLNRNAGTITVQARMASDGLLLDVRDDGTGMEADQLETLRRKVARGTEQAEAGAGGGFSGIGLPNVVERMKMTFGDEFRMDIESKPGEGTLIRMFIPRKEEAQNV</sequence>
<dbReference type="Proteomes" id="UP001527882">
    <property type="component" value="Unassembled WGS sequence"/>
</dbReference>
<evidence type="ECO:0000313" key="17">
    <source>
        <dbReference type="EMBL" id="MCZ8516200.1"/>
    </source>
</evidence>
<dbReference type="PROSITE" id="PS50885">
    <property type="entry name" value="HAMP"/>
    <property type="match status" value="1"/>
</dbReference>
<dbReference type="Gene3D" id="1.10.8.500">
    <property type="entry name" value="HAMP domain in histidine kinase"/>
    <property type="match status" value="1"/>
</dbReference>
<dbReference type="GO" id="GO:0016301">
    <property type="term" value="F:kinase activity"/>
    <property type="evidence" value="ECO:0007669"/>
    <property type="project" value="UniProtKB-KW"/>
</dbReference>
<dbReference type="SMART" id="SM00387">
    <property type="entry name" value="HATPase_c"/>
    <property type="match status" value="1"/>
</dbReference>
<dbReference type="InterPro" id="IPR003660">
    <property type="entry name" value="HAMP_dom"/>
</dbReference>
<dbReference type="Gene3D" id="3.30.565.10">
    <property type="entry name" value="Histidine kinase-like ATPase, C-terminal domain"/>
    <property type="match status" value="1"/>
</dbReference>
<dbReference type="Gene3D" id="3.30.450.20">
    <property type="entry name" value="PAS domain"/>
    <property type="match status" value="2"/>
</dbReference>
<evidence type="ECO:0000256" key="3">
    <source>
        <dbReference type="ARBA" id="ARBA00012438"/>
    </source>
</evidence>
<evidence type="ECO:0000259" key="16">
    <source>
        <dbReference type="PROSITE" id="PS50885"/>
    </source>
</evidence>
<keyword evidence="11 14" id="KW-1133">Transmembrane helix</keyword>
<keyword evidence="12" id="KW-0902">Two-component regulatory system</keyword>
<gene>
    <name evidence="17" type="ORF">O9H85_28165</name>
</gene>
<dbReference type="Pfam" id="PF06580">
    <property type="entry name" value="His_kinase"/>
    <property type="match status" value="1"/>
</dbReference>
<dbReference type="PRINTS" id="PR00344">
    <property type="entry name" value="BCTRLSENSOR"/>
</dbReference>
<keyword evidence="7 14" id="KW-0812">Transmembrane</keyword>
<keyword evidence="13 14" id="KW-0472">Membrane</keyword>
<dbReference type="PANTHER" id="PTHR34220:SF7">
    <property type="entry name" value="SENSOR HISTIDINE KINASE YPDA"/>
    <property type="match status" value="1"/>
</dbReference>
<dbReference type="EC" id="2.7.13.3" evidence="3"/>
<dbReference type="SUPFAM" id="SSF55874">
    <property type="entry name" value="ATPase domain of HSP90 chaperone/DNA topoisomerase II/histidine kinase"/>
    <property type="match status" value="1"/>
</dbReference>
<dbReference type="EMBL" id="JAQAGZ010000022">
    <property type="protein sequence ID" value="MCZ8516200.1"/>
    <property type="molecule type" value="Genomic_DNA"/>
</dbReference>
<evidence type="ECO:0000256" key="11">
    <source>
        <dbReference type="ARBA" id="ARBA00022989"/>
    </source>
</evidence>
<evidence type="ECO:0000256" key="4">
    <source>
        <dbReference type="ARBA" id="ARBA00022475"/>
    </source>
</evidence>
<proteinExistence type="predicted"/>
<reference evidence="17 18" key="1">
    <citation type="submission" date="2022-12" db="EMBL/GenBank/DDBJ databases">
        <title>Draft genome sequence of Paenibacillus sp. dW9.</title>
        <authorList>
            <person name="Choi E.-W."/>
            <person name="Kim D.-U."/>
        </authorList>
    </citation>
    <scope>NUCLEOTIDE SEQUENCE [LARGE SCALE GENOMIC DNA]</scope>
    <source>
        <strain evidence="18">dW9</strain>
    </source>
</reference>
<evidence type="ECO:0000259" key="15">
    <source>
        <dbReference type="PROSITE" id="PS50109"/>
    </source>
</evidence>
<protein>
    <recommendedName>
        <fullName evidence="3">histidine kinase</fullName>
        <ecNumber evidence="3">2.7.13.3</ecNumber>
    </recommendedName>
</protein>
<evidence type="ECO:0000256" key="7">
    <source>
        <dbReference type="ARBA" id="ARBA00022692"/>
    </source>
</evidence>
<dbReference type="InterPro" id="IPR050640">
    <property type="entry name" value="Bact_2-comp_sensor_kinase"/>
</dbReference>
<dbReference type="PANTHER" id="PTHR34220">
    <property type="entry name" value="SENSOR HISTIDINE KINASE YPDA"/>
    <property type="match status" value="1"/>
</dbReference>
<dbReference type="InterPro" id="IPR036890">
    <property type="entry name" value="HATPase_C_sf"/>
</dbReference>
<dbReference type="SUPFAM" id="SSF158472">
    <property type="entry name" value="HAMP domain-like"/>
    <property type="match status" value="1"/>
</dbReference>
<organism evidence="17 18">
    <name type="scientific">Paenibacillus gyeongsangnamensis</name>
    <dbReference type="NCBI Taxonomy" id="3388067"/>
    <lineage>
        <taxon>Bacteria</taxon>
        <taxon>Bacillati</taxon>
        <taxon>Bacillota</taxon>
        <taxon>Bacilli</taxon>
        <taxon>Bacillales</taxon>
        <taxon>Paenibacillaceae</taxon>
        <taxon>Paenibacillus</taxon>
    </lineage>
</organism>
<keyword evidence="18" id="KW-1185">Reference proteome</keyword>
<dbReference type="RefSeq" id="WP_269884733.1">
    <property type="nucleotide sequence ID" value="NZ_JAQAGZ010000022.1"/>
</dbReference>
<feature type="domain" description="HAMP" evidence="16">
    <location>
        <begin position="330"/>
        <end position="382"/>
    </location>
</feature>
<evidence type="ECO:0000256" key="12">
    <source>
        <dbReference type="ARBA" id="ARBA00023012"/>
    </source>
</evidence>
<dbReference type="PROSITE" id="PS50109">
    <property type="entry name" value="HIS_KIN"/>
    <property type="match status" value="1"/>
</dbReference>